<accession>A0A5E4MGQ6</accession>
<dbReference type="EMBL" id="CABPRJ010000949">
    <property type="protein sequence ID" value="VVC31399.1"/>
    <property type="molecule type" value="Genomic_DNA"/>
</dbReference>
<proteinExistence type="predicted"/>
<name>A0A5E4MGQ6_9HEMI</name>
<evidence type="ECO:0000313" key="2">
    <source>
        <dbReference type="Proteomes" id="UP000325440"/>
    </source>
</evidence>
<protein>
    <submittedName>
        <fullName evidence="1">Uncharacterized protein</fullName>
    </submittedName>
</protein>
<keyword evidence="2" id="KW-1185">Reference proteome</keyword>
<sequence>MGETDTESMEREKLWDARRPTMNRWWETAVDENDLVQETMASSPEAQQAARLWVEQNVRKTPQTVDKRKQFFVKKNSPRKTVSLSDPLYMNSDTNENWLM</sequence>
<evidence type="ECO:0000313" key="1">
    <source>
        <dbReference type="EMBL" id="VVC31399.1"/>
    </source>
</evidence>
<dbReference type="AlphaFoldDB" id="A0A5E4MGQ6"/>
<dbReference type="Proteomes" id="UP000325440">
    <property type="component" value="Unassembled WGS sequence"/>
</dbReference>
<gene>
    <name evidence="1" type="ORF">CINCED_3A005551</name>
</gene>
<dbReference type="OrthoDB" id="6601919at2759"/>
<organism evidence="1 2">
    <name type="scientific">Cinara cedri</name>
    <dbReference type="NCBI Taxonomy" id="506608"/>
    <lineage>
        <taxon>Eukaryota</taxon>
        <taxon>Metazoa</taxon>
        <taxon>Ecdysozoa</taxon>
        <taxon>Arthropoda</taxon>
        <taxon>Hexapoda</taxon>
        <taxon>Insecta</taxon>
        <taxon>Pterygota</taxon>
        <taxon>Neoptera</taxon>
        <taxon>Paraneoptera</taxon>
        <taxon>Hemiptera</taxon>
        <taxon>Sternorrhyncha</taxon>
        <taxon>Aphidomorpha</taxon>
        <taxon>Aphidoidea</taxon>
        <taxon>Aphididae</taxon>
        <taxon>Lachninae</taxon>
        <taxon>Cinara</taxon>
    </lineage>
</organism>
<reference evidence="1 2" key="1">
    <citation type="submission" date="2019-08" db="EMBL/GenBank/DDBJ databases">
        <authorList>
            <person name="Alioto T."/>
            <person name="Alioto T."/>
            <person name="Gomez Garrido J."/>
        </authorList>
    </citation>
    <scope>NUCLEOTIDE SEQUENCE [LARGE SCALE GENOMIC DNA]</scope>
</reference>